<evidence type="ECO:0000256" key="2">
    <source>
        <dbReference type="ARBA" id="ARBA00022679"/>
    </source>
</evidence>
<keyword evidence="2" id="KW-0808">Transferase</keyword>
<name>A0AA88XGT0_PINIB</name>
<dbReference type="GO" id="GO:0070292">
    <property type="term" value="P:N-acylphosphatidylethanolamine metabolic process"/>
    <property type="evidence" value="ECO:0007669"/>
    <property type="project" value="TreeGrafter"/>
</dbReference>
<evidence type="ECO:0000256" key="4">
    <source>
        <dbReference type="ARBA" id="ARBA00023098"/>
    </source>
</evidence>
<reference evidence="6" key="1">
    <citation type="submission" date="2019-08" db="EMBL/GenBank/DDBJ databases">
        <title>The improved chromosome-level genome for the pearl oyster Pinctada fucata martensii using PacBio sequencing and Hi-C.</title>
        <authorList>
            <person name="Zheng Z."/>
        </authorList>
    </citation>
    <scope>NUCLEOTIDE SEQUENCE</scope>
    <source>
        <strain evidence="6">ZZ-2019</strain>
        <tissue evidence="6">Adductor muscle</tissue>
    </source>
</reference>
<dbReference type="InterPro" id="IPR011604">
    <property type="entry name" value="PDDEXK-like_dom_sf"/>
</dbReference>
<gene>
    <name evidence="6" type="ORF">FSP39_020013</name>
</gene>
<dbReference type="GO" id="GO:0005737">
    <property type="term" value="C:cytoplasm"/>
    <property type="evidence" value="ECO:0007669"/>
    <property type="project" value="TreeGrafter"/>
</dbReference>
<dbReference type="Pfam" id="PF04970">
    <property type="entry name" value="LRAT"/>
    <property type="match status" value="1"/>
</dbReference>
<dbReference type="InterPro" id="IPR007053">
    <property type="entry name" value="LRAT_dom"/>
</dbReference>
<evidence type="ECO:0000256" key="3">
    <source>
        <dbReference type="ARBA" id="ARBA00022801"/>
    </source>
</evidence>
<accession>A0AA88XGT0</accession>
<dbReference type="PROSITE" id="PS51934">
    <property type="entry name" value="LRAT"/>
    <property type="match status" value="1"/>
</dbReference>
<dbReference type="GO" id="GO:0008970">
    <property type="term" value="F:phospholipase A1 activity"/>
    <property type="evidence" value="ECO:0007669"/>
    <property type="project" value="TreeGrafter"/>
</dbReference>
<keyword evidence="3" id="KW-0378">Hydrolase</keyword>
<dbReference type="AlphaFoldDB" id="A0AA88XGT0"/>
<evidence type="ECO:0000259" key="5">
    <source>
        <dbReference type="PROSITE" id="PS51934"/>
    </source>
</evidence>
<dbReference type="InterPro" id="IPR011335">
    <property type="entry name" value="Restrct_endonuc-II-like"/>
</dbReference>
<dbReference type="EMBL" id="VSWD01000013">
    <property type="protein sequence ID" value="KAK3084841.1"/>
    <property type="molecule type" value="Genomic_DNA"/>
</dbReference>
<proteinExistence type="inferred from homology"/>
<comment type="similarity">
    <text evidence="1">Belongs to the H-rev107 family.</text>
</comment>
<evidence type="ECO:0000313" key="6">
    <source>
        <dbReference type="EMBL" id="KAK3084841.1"/>
    </source>
</evidence>
<protein>
    <recommendedName>
        <fullName evidence="5">LRAT domain-containing protein</fullName>
    </recommendedName>
</protein>
<dbReference type="Proteomes" id="UP001186944">
    <property type="component" value="Unassembled WGS sequence"/>
</dbReference>
<organism evidence="6 7">
    <name type="scientific">Pinctada imbricata</name>
    <name type="common">Atlantic pearl-oyster</name>
    <name type="synonym">Pinctada martensii</name>
    <dbReference type="NCBI Taxonomy" id="66713"/>
    <lineage>
        <taxon>Eukaryota</taxon>
        <taxon>Metazoa</taxon>
        <taxon>Spiralia</taxon>
        <taxon>Lophotrochozoa</taxon>
        <taxon>Mollusca</taxon>
        <taxon>Bivalvia</taxon>
        <taxon>Autobranchia</taxon>
        <taxon>Pteriomorphia</taxon>
        <taxon>Pterioida</taxon>
        <taxon>Pterioidea</taxon>
        <taxon>Pteriidae</taxon>
        <taxon>Pinctada</taxon>
    </lineage>
</organism>
<sequence>MILTDKRASRRIQNSSRETLRTSISKVQCNYGMHEFSTPEDVYKTAQPGDMLEFNRGAYSHWGIYLGLGRVVHPQIPPQTAGKDCLSTCCSAMSGQAVNKALVQEDDLKTASNGGLVRVNNMYDGKQTPLDQAKILETAKQRLGDKKYNLLTNNCEHFANECRYGIPQSSQLTLGENDTVADSKCDCVNGQDKATARPVDATDVTFLCEKLRDIGRFSEIQTHNGKASYRLKQDHHYYDQVQGQLHILNKSACDFVVWTTKDIAIVRILQDAMWTPNMEKLDDFYFSKLLPIIQQ</sequence>
<keyword evidence="7" id="KW-1185">Reference proteome</keyword>
<dbReference type="InterPro" id="IPR051496">
    <property type="entry name" value="H-rev107_PLA/AT"/>
</dbReference>
<feature type="domain" description="LRAT" evidence="5">
    <location>
        <begin position="51"/>
        <end position="171"/>
    </location>
</feature>
<dbReference type="Gene3D" id="3.90.1720.10">
    <property type="entry name" value="endopeptidase domain like (from Nostoc punctiforme)"/>
    <property type="match status" value="1"/>
</dbReference>
<dbReference type="SUPFAM" id="SSF52980">
    <property type="entry name" value="Restriction endonuclease-like"/>
    <property type="match status" value="1"/>
</dbReference>
<dbReference type="GO" id="GO:0006281">
    <property type="term" value="P:DNA repair"/>
    <property type="evidence" value="ECO:0007669"/>
    <property type="project" value="UniProtKB-ARBA"/>
</dbReference>
<dbReference type="Gene3D" id="3.90.320.10">
    <property type="match status" value="1"/>
</dbReference>
<dbReference type="PANTHER" id="PTHR13943">
    <property type="entry name" value="HRAS-LIKE SUPPRESSOR - RELATED"/>
    <property type="match status" value="1"/>
</dbReference>
<evidence type="ECO:0000256" key="1">
    <source>
        <dbReference type="ARBA" id="ARBA00007824"/>
    </source>
</evidence>
<dbReference type="GO" id="GO:0004623">
    <property type="term" value="F:phospholipase A2 activity"/>
    <property type="evidence" value="ECO:0007669"/>
    <property type="project" value="TreeGrafter"/>
</dbReference>
<evidence type="ECO:0000313" key="7">
    <source>
        <dbReference type="Proteomes" id="UP001186944"/>
    </source>
</evidence>
<dbReference type="GO" id="GO:0016410">
    <property type="term" value="F:N-acyltransferase activity"/>
    <property type="evidence" value="ECO:0007669"/>
    <property type="project" value="TreeGrafter"/>
</dbReference>
<keyword evidence="4" id="KW-0443">Lipid metabolism</keyword>
<dbReference type="PANTHER" id="PTHR13943:SF77">
    <property type="entry name" value="LRAT DOMAIN-CONTAINING PROTEIN"/>
    <property type="match status" value="1"/>
</dbReference>
<comment type="caution">
    <text evidence="6">The sequence shown here is derived from an EMBL/GenBank/DDBJ whole genome shotgun (WGS) entry which is preliminary data.</text>
</comment>